<dbReference type="AlphaFoldDB" id="A0A644Y9H8"/>
<comment type="caution">
    <text evidence="1">The sequence shown here is derived from an EMBL/GenBank/DDBJ whole genome shotgun (WGS) entry which is preliminary data.</text>
</comment>
<name>A0A644Y9H8_9ZZZZ</name>
<protein>
    <submittedName>
        <fullName evidence="1">Uncharacterized protein</fullName>
    </submittedName>
</protein>
<organism evidence="1">
    <name type="scientific">bioreactor metagenome</name>
    <dbReference type="NCBI Taxonomy" id="1076179"/>
    <lineage>
        <taxon>unclassified sequences</taxon>
        <taxon>metagenomes</taxon>
        <taxon>ecological metagenomes</taxon>
    </lineage>
</organism>
<gene>
    <name evidence="1" type="ORF">SDC9_69212</name>
</gene>
<reference evidence="1" key="1">
    <citation type="submission" date="2019-08" db="EMBL/GenBank/DDBJ databases">
        <authorList>
            <person name="Kucharzyk K."/>
            <person name="Murdoch R.W."/>
            <person name="Higgins S."/>
            <person name="Loffler F."/>
        </authorList>
    </citation>
    <scope>NUCLEOTIDE SEQUENCE</scope>
</reference>
<evidence type="ECO:0000313" key="1">
    <source>
        <dbReference type="EMBL" id="MPM22754.1"/>
    </source>
</evidence>
<dbReference type="EMBL" id="VSSQ01003878">
    <property type="protein sequence ID" value="MPM22754.1"/>
    <property type="molecule type" value="Genomic_DNA"/>
</dbReference>
<accession>A0A644Y9H8</accession>
<sequence>MSDESHTIEESWIVMTSSEPQQIHDTLIKINEALPDGSAIQFFIPYVTFKTYHISDKEILQKYSSLRRFLFVKGTKGQMDLLKERNPWTLSKLRYYLNHARQPITIRDQEMQAFRAMCADSRIDCEIWSTVDDLELNEKVKLKTTPFKDWEARIIERKRTKNGIRFTVGLDVVGGTMLLRIKDLKEEDIERTTSPDRKKQEYKFVEWVKTHIKTVIDHHTDASYTDAQKEEDRKILNKVWEYRFSTVSSPTGRRHFRAMMLICAQLLKDKYGCKKMQALVEKELNEISQDPPSKRATDSWACLQIAMYIATKNPVYRDAAKEYEKKYQPKSAFLHSLIQVVRRFEL</sequence>
<proteinExistence type="predicted"/>